<evidence type="ECO:0000313" key="2">
    <source>
        <dbReference type="EMBL" id="OGF22905.1"/>
    </source>
</evidence>
<organism evidence="2 3">
    <name type="scientific">Candidatus Falkowbacteria bacterium RBG_13_39_14</name>
    <dbReference type="NCBI Taxonomy" id="1797985"/>
    <lineage>
        <taxon>Bacteria</taxon>
        <taxon>Candidatus Falkowiibacteriota</taxon>
    </lineage>
</organism>
<feature type="chain" id="PRO_5009521152" description="CARDB domain-containing protein" evidence="1">
    <location>
        <begin position="26"/>
        <end position="576"/>
    </location>
</feature>
<reference evidence="2 3" key="1">
    <citation type="journal article" date="2016" name="Nat. Commun.">
        <title>Thousands of microbial genomes shed light on interconnected biogeochemical processes in an aquifer system.</title>
        <authorList>
            <person name="Anantharaman K."/>
            <person name="Brown C.T."/>
            <person name="Hug L.A."/>
            <person name="Sharon I."/>
            <person name="Castelle C.J."/>
            <person name="Probst A.J."/>
            <person name="Thomas B.C."/>
            <person name="Singh A."/>
            <person name="Wilkins M.J."/>
            <person name="Karaoz U."/>
            <person name="Brodie E.L."/>
            <person name="Williams K.H."/>
            <person name="Hubbard S.S."/>
            <person name="Banfield J.F."/>
        </authorList>
    </citation>
    <scope>NUCLEOTIDE SEQUENCE [LARGE SCALE GENOMIC DNA]</scope>
</reference>
<sequence>MKNTKFIPTIIVCILSFNLLLPAQAIKITPYYEYDYTHVAVDNLGDDRVATISLYIENNDQVQSIEVLNTKNWEYENIIEITSDIQFHQTEGIHKIVLSGDYLAFTFRDTQTDTEQIAAYNLSNNEPELLFTKNSFDLSFKGYFELYDNFLVLQGFKNDRDRFSTSKIIYIDLEKDVNNIIKINESDNSEYLSPSIYKDNIAYIKDGGIYSYNLNNKTEVKISEILGAVPDIHKNHWLAQTDKYIIYRTFLNNKKNIVIFDLESKENKIIYDFREQDNLSLLEAKDNFIVFVMRAAANLNRKKMYLYDIKNDFLYISDAGNFNFGYPSIGANNIFWTSDKDGKYKVYYADLNNLQNDNQFIEITKLFMADPIKTANLSGRILLQVEKNGEAWYVDSNTRDGSFASEAWYQNEDKQFICYLGRPGDAFDLMRQAGIGITNQDLGKIPINIDEQDGWGHNIDFGKEDNDNDGLYNIFEDAIGTDKNNIDSDGDGYGDKNEIVSGYNPMGPGQLYINESYANNLKGKILLQVENNGEAWYVNPKDGERHFLGRPIDAFNLMKFFGLGISNNDFNNLFIK</sequence>
<proteinExistence type="predicted"/>
<keyword evidence="1" id="KW-0732">Signal</keyword>
<comment type="caution">
    <text evidence="2">The sequence shown here is derived from an EMBL/GenBank/DDBJ whole genome shotgun (WGS) entry which is preliminary data.</text>
</comment>
<dbReference type="PANTHER" id="PTHR36842">
    <property type="entry name" value="PROTEIN TOLB HOMOLOG"/>
    <property type="match status" value="1"/>
</dbReference>
<accession>A0A1F5S865</accession>
<dbReference type="PANTHER" id="PTHR36842:SF1">
    <property type="entry name" value="PROTEIN TOLB"/>
    <property type="match status" value="1"/>
</dbReference>
<name>A0A1F5S865_9BACT</name>
<evidence type="ECO:0000313" key="3">
    <source>
        <dbReference type="Proteomes" id="UP000178323"/>
    </source>
</evidence>
<dbReference type="AlphaFoldDB" id="A0A1F5S865"/>
<dbReference type="EMBL" id="MFFS01000009">
    <property type="protein sequence ID" value="OGF22905.1"/>
    <property type="molecule type" value="Genomic_DNA"/>
</dbReference>
<protein>
    <recommendedName>
        <fullName evidence="4">CARDB domain-containing protein</fullName>
    </recommendedName>
</protein>
<evidence type="ECO:0008006" key="4">
    <source>
        <dbReference type="Google" id="ProtNLM"/>
    </source>
</evidence>
<evidence type="ECO:0000256" key="1">
    <source>
        <dbReference type="SAM" id="SignalP"/>
    </source>
</evidence>
<dbReference type="SUPFAM" id="SSF69304">
    <property type="entry name" value="Tricorn protease N-terminal domain"/>
    <property type="match status" value="1"/>
</dbReference>
<feature type="signal peptide" evidence="1">
    <location>
        <begin position="1"/>
        <end position="25"/>
    </location>
</feature>
<dbReference type="Proteomes" id="UP000178323">
    <property type="component" value="Unassembled WGS sequence"/>
</dbReference>
<gene>
    <name evidence="2" type="ORF">A2Y83_00875</name>
</gene>
<dbReference type="STRING" id="1797985.A2Y83_00875"/>